<proteinExistence type="predicted"/>
<feature type="region of interest" description="Disordered" evidence="1">
    <location>
        <begin position="1"/>
        <end position="22"/>
    </location>
</feature>
<evidence type="ECO:0000256" key="1">
    <source>
        <dbReference type="SAM" id="MobiDB-lite"/>
    </source>
</evidence>
<dbReference type="Proteomes" id="UP000293319">
    <property type="component" value="Unassembled WGS sequence"/>
</dbReference>
<evidence type="ECO:0000313" key="3">
    <source>
        <dbReference type="Proteomes" id="UP000293319"/>
    </source>
</evidence>
<protein>
    <submittedName>
        <fullName evidence="2">Phage protein</fullName>
    </submittedName>
</protein>
<name>A0AB74HDP8_BIFLL</name>
<gene>
    <name evidence="2" type="ORF">MCC10044_0242</name>
</gene>
<dbReference type="RefSeq" id="WP_118378831.1">
    <property type="nucleotide sequence ID" value="NZ_JAERWG010000011.1"/>
</dbReference>
<dbReference type="Gene3D" id="3.40.50.300">
    <property type="entry name" value="P-loop containing nucleotide triphosphate hydrolases"/>
    <property type="match status" value="1"/>
</dbReference>
<dbReference type="InterPro" id="IPR027417">
    <property type="entry name" value="P-loop_NTPase"/>
</dbReference>
<dbReference type="AlphaFoldDB" id="A0AB74HDP8"/>
<feature type="compositionally biased region" description="Basic and acidic residues" evidence="1">
    <location>
        <begin position="1"/>
        <end position="11"/>
    </location>
</feature>
<organism evidence="2 3">
    <name type="scientific">Bifidobacterium longum subsp. longum</name>
    <dbReference type="NCBI Taxonomy" id="1679"/>
    <lineage>
        <taxon>Bacteria</taxon>
        <taxon>Bacillati</taxon>
        <taxon>Actinomycetota</taxon>
        <taxon>Actinomycetes</taxon>
        <taxon>Bifidobacteriales</taxon>
        <taxon>Bifidobacteriaceae</taxon>
        <taxon>Bifidobacterium</taxon>
    </lineage>
</organism>
<comment type="caution">
    <text evidence="2">The sequence shown here is derived from an EMBL/GenBank/DDBJ whole genome shotgun (WGS) entry which is preliminary data.</text>
</comment>
<reference evidence="2 3" key="1">
    <citation type="journal article" date="2018" name="Sci. Rep.">
        <title>Genomic diversity and distribution of Bifidobacterium longum subsp. longum across the human lifespan.</title>
        <authorList>
            <person name="Odamaki T."/>
            <person name="Bottacini F."/>
            <person name="Kato K."/>
            <person name="Mitsuyama E."/>
            <person name="Yoshida K."/>
            <person name="Horigome A."/>
            <person name="Xiao J.Z."/>
            <person name="van Sinderen D."/>
        </authorList>
    </citation>
    <scope>NUCLEOTIDE SEQUENCE [LARGE SCALE GENOMIC DNA]</scope>
    <source>
        <strain evidence="2 3">MCC10044</strain>
    </source>
</reference>
<accession>A0AB74HDP8</accession>
<dbReference type="EMBL" id="SHQV01000004">
    <property type="protein sequence ID" value="TCE46321.1"/>
    <property type="molecule type" value="Genomic_DNA"/>
</dbReference>
<sequence>MSHERPPELRPRHATARNPERKTDGALVARFSELLGKPMIPWQRQVIDVISEIDPATGTYWYDELVLTVQRQAGKTTITKSYDVRNALWGADRQTWYLAQTGKDANDQFRDFVKSWRKSRLRRLSRPPRMSNGSMALEFRNGSQIRPGGATEAAGHGVQGDLINVDEVWSLSKLQAKNLKDGFIPTTTTRLKLTGVRPQIWWTSTEGNGGSEYLNDRLDRLRAGDIPDRTAFFDFGIPFDADPEDLETIWRYHPGAGHLFDFAQLAEFRQQFDDDAEGWARAFGNIRDDGITERAIDSVLWHDTLGPVIRPERGLKVCFGVGVAMGATRTVLAACIGRDGKPPVVQIVQELDGTGTAPARLLELQERYNAPICIDRRGPSAALADVLARELDPDTWEPVYRLTDMRASDAVTAPQSFLSALEQKGVAHAPDPMADEQVCTAAKRKSGDAWLWNRTAGDVSAMEAMTMAYWGYTHMPAWQADDVQVF</sequence>
<evidence type="ECO:0000313" key="2">
    <source>
        <dbReference type="EMBL" id="TCE46321.1"/>
    </source>
</evidence>